<dbReference type="AlphaFoldDB" id="A0AA39N7B5"/>
<feature type="compositionally biased region" description="Low complexity" evidence="1">
    <location>
        <begin position="32"/>
        <end position="42"/>
    </location>
</feature>
<evidence type="ECO:0000256" key="1">
    <source>
        <dbReference type="SAM" id="MobiDB-lite"/>
    </source>
</evidence>
<gene>
    <name evidence="2" type="ORF">EV420DRAFT_1478780</name>
</gene>
<keyword evidence="3" id="KW-1185">Reference proteome</keyword>
<sequence length="252" mass="29009">MSIISYSVSLSGPDALCKRSSSPEFFLPLMPKSPTKSQSKTKAAPRSESLLQQETRLKKEIPSWLWKACIPIARDDKTDPEYPYSATSSSEKRRMAIHRMQDLEDAEFHRQYPPRPEAEEMKAYSEPMSEPMKALKELVDASPVAKGRYEFTADEEQYVYFHHDMFSGSKSWGWRSEYEQRIKDALDVVKKEHGQNELMVARWAVRDKRAECVGGITGNSAVHCYQWSDDSVKWLGDNPSIECHAPRRLVKR</sequence>
<dbReference type="Proteomes" id="UP001175211">
    <property type="component" value="Unassembled WGS sequence"/>
</dbReference>
<dbReference type="GeneID" id="85353083"/>
<comment type="caution">
    <text evidence="2">The sequence shown here is derived from an EMBL/GenBank/DDBJ whole genome shotgun (WGS) entry which is preliminary data.</text>
</comment>
<dbReference type="RefSeq" id="XP_060332390.1">
    <property type="nucleotide sequence ID" value="XM_060469535.1"/>
</dbReference>
<protein>
    <submittedName>
        <fullName evidence="2">Uncharacterized protein</fullName>
    </submittedName>
</protein>
<name>A0AA39N7B5_ARMTA</name>
<feature type="compositionally biased region" description="Basic and acidic residues" evidence="1">
    <location>
        <begin position="105"/>
        <end position="123"/>
    </location>
</feature>
<proteinExistence type="predicted"/>
<evidence type="ECO:0000313" key="3">
    <source>
        <dbReference type="Proteomes" id="UP001175211"/>
    </source>
</evidence>
<feature type="region of interest" description="Disordered" evidence="1">
    <location>
        <begin position="24"/>
        <end position="53"/>
    </location>
</feature>
<evidence type="ECO:0000313" key="2">
    <source>
        <dbReference type="EMBL" id="KAK0460264.1"/>
    </source>
</evidence>
<feature type="region of interest" description="Disordered" evidence="1">
    <location>
        <begin position="105"/>
        <end position="127"/>
    </location>
</feature>
<accession>A0AA39N7B5</accession>
<dbReference type="EMBL" id="JAUEPS010000013">
    <property type="protein sequence ID" value="KAK0460264.1"/>
    <property type="molecule type" value="Genomic_DNA"/>
</dbReference>
<organism evidence="2 3">
    <name type="scientific">Armillaria tabescens</name>
    <name type="common">Ringless honey mushroom</name>
    <name type="synonym">Agaricus tabescens</name>
    <dbReference type="NCBI Taxonomy" id="1929756"/>
    <lineage>
        <taxon>Eukaryota</taxon>
        <taxon>Fungi</taxon>
        <taxon>Dikarya</taxon>
        <taxon>Basidiomycota</taxon>
        <taxon>Agaricomycotina</taxon>
        <taxon>Agaricomycetes</taxon>
        <taxon>Agaricomycetidae</taxon>
        <taxon>Agaricales</taxon>
        <taxon>Marasmiineae</taxon>
        <taxon>Physalacriaceae</taxon>
        <taxon>Desarmillaria</taxon>
    </lineage>
</organism>
<reference evidence="2" key="1">
    <citation type="submission" date="2023-06" db="EMBL/GenBank/DDBJ databases">
        <authorList>
            <consortium name="Lawrence Berkeley National Laboratory"/>
            <person name="Ahrendt S."/>
            <person name="Sahu N."/>
            <person name="Indic B."/>
            <person name="Wong-Bajracharya J."/>
            <person name="Merenyi Z."/>
            <person name="Ke H.-M."/>
            <person name="Monk M."/>
            <person name="Kocsube S."/>
            <person name="Drula E."/>
            <person name="Lipzen A."/>
            <person name="Balint B."/>
            <person name="Henrissat B."/>
            <person name="Andreopoulos B."/>
            <person name="Martin F.M."/>
            <person name="Harder C.B."/>
            <person name="Rigling D."/>
            <person name="Ford K.L."/>
            <person name="Foster G.D."/>
            <person name="Pangilinan J."/>
            <person name="Papanicolaou A."/>
            <person name="Barry K."/>
            <person name="LaButti K."/>
            <person name="Viragh M."/>
            <person name="Koriabine M."/>
            <person name="Yan M."/>
            <person name="Riley R."/>
            <person name="Champramary S."/>
            <person name="Plett K.L."/>
            <person name="Tsai I.J."/>
            <person name="Slot J."/>
            <person name="Sipos G."/>
            <person name="Plett J."/>
            <person name="Nagy L.G."/>
            <person name="Grigoriev I.V."/>
        </authorList>
    </citation>
    <scope>NUCLEOTIDE SEQUENCE</scope>
    <source>
        <strain evidence="2">CCBAS 213</strain>
    </source>
</reference>